<evidence type="ECO:0000256" key="1">
    <source>
        <dbReference type="ARBA" id="ARBA00008919"/>
    </source>
</evidence>
<evidence type="ECO:0000256" key="3">
    <source>
        <dbReference type="ARBA" id="ARBA00022679"/>
    </source>
</evidence>
<gene>
    <name evidence="5" type="ORF">BEN47_19015</name>
</gene>
<dbReference type="PANTHER" id="PTHR11929">
    <property type="entry name" value="ALPHA- 1,3 -FUCOSYLTRANSFERASE"/>
    <property type="match status" value="1"/>
</dbReference>
<dbReference type="GO" id="GO:0016020">
    <property type="term" value="C:membrane"/>
    <property type="evidence" value="ECO:0007669"/>
    <property type="project" value="InterPro"/>
</dbReference>
<dbReference type="GO" id="GO:0008417">
    <property type="term" value="F:fucosyltransferase activity"/>
    <property type="evidence" value="ECO:0007669"/>
    <property type="project" value="InterPro"/>
</dbReference>
<proteinExistence type="inferred from homology"/>
<dbReference type="Proteomes" id="UP000176294">
    <property type="component" value="Unassembled WGS sequence"/>
</dbReference>
<comment type="similarity">
    <text evidence="1">Belongs to the glycosyltransferase 10 family.</text>
</comment>
<evidence type="ECO:0000256" key="2">
    <source>
        <dbReference type="ARBA" id="ARBA00022676"/>
    </source>
</evidence>
<keyword evidence="3" id="KW-0808">Transferase</keyword>
<keyword evidence="6" id="KW-1185">Reference proteome</keyword>
<dbReference type="STRING" id="1908237.BEN47_19015"/>
<protein>
    <recommendedName>
        <fullName evidence="4">Fucosyltransferase C-terminal domain-containing protein</fullName>
    </recommendedName>
</protein>
<evidence type="ECO:0000313" key="5">
    <source>
        <dbReference type="EMBL" id="OGX81660.1"/>
    </source>
</evidence>
<dbReference type="InterPro" id="IPR038577">
    <property type="entry name" value="GT10-like_C_sf"/>
</dbReference>
<dbReference type="EMBL" id="MDZB01000158">
    <property type="protein sequence ID" value="OGX81660.1"/>
    <property type="molecule type" value="Genomic_DNA"/>
</dbReference>
<dbReference type="InterPro" id="IPR001503">
    <property type="entry name" value="Glyco_trans_10"/>
</dbReference>
<keyword evidence="2" id="KW-0328">Glycosyltransferase</keyword>
<dbReference type="OrthoDB" id="9791032at2"/>
<sequence>MKATFYVADDGPDYLNNHIFTATHFSNGLKNYLFMFADLRRQLAAAGIDLATQDLHPMADSELVIAIDQVQFFQTYERRPGQRLYLIINEPATYFPEVWKRENHAVFDRVFTYDYTLADGENYIHHYFALDLADYPAPVPVTEDDFARRKLLVLMAGMLELNKPRADSVSLLYARYLTLAWFGRHWPGRFDFFSRGIEDKIYRSFRGLGVLQRVLPAAVTSRVADAVARRRRRFVESLNRGPVPADAKLRTIGQYRFAVCYENSRLPGYVSEKVFDCLFASCVPVYLGEPDLSRFIPAAAT</sequence>
<dbReference type="RefSeq" id="WP_070730530.1">
    <property type="nucleotide sequence ID" value="NZ_MDZB01000158.1"/>
</dbReference>
<dbReference type="AlphaFoldDB" id="A0A1G1SSQ9"/>
<reference evidence="5 6" key="1">
    <citation type="submission" date="2016-08" db="EMBL/GenBank/DDBJ databases">
        <title>Hymenobacter coccineus sp. nov., Hymenobacter lapidarius sp. nov. and Hymenobacter glacialis sp. nov., isolated from Antarctic soil.</title>
        <authorList>
            <person name="Sedlacek I."/>
            <person name="Kralova S."/>
            <person name="Kyrova K."/>
            <person name="Maslanova I."/>
            <person name="Stankova E."/>
            <person name="Vrbovska V."/>
            <person name="Nemec M."/>
            <person name="Bartak M."/>
            <person name="Svec P."/>
            <person name="Busse H.-J."/>
            <person name="Pantucek R."/>
        </authorList>
    </citation>
    <scope>NUCLEOTIDE SEQUENCE [LARGE SCALE GENOMIC DNA]</scope>
    <source>
        <strain evidence="5 6">CCM 8643</strain>
    </source>
</reference>
<comment type="caution">
    <text evidence="5">The sequence shown here is derived from an EMBL/GenBank/DDBJ whole genome shotgun (WGS) entry which is preliminary data.</text>
</comment>
<organism evidence="5 6">
    <name type="scientific">Hymenobacter lapidarius</name>
    <dbReference type="NCBI Taxonomy" id="1908237"/>
    <lineage>
        <taxon>Bacteria</taxon>
        <taxon>Pseudomonadati</taxon>
        <taxon>Bacteroidota</taxon>
        <taxon>Cytophagia</taxon>
        <taxon>Cytophagales</taxon>
        <taxon>Hymenobacteraceae</taxon>
        <taxon>Hymenobacter</taxon>
    </lineage>
</organism>
<dbReference type="PANTHER" id="PTHR11929:SF194">
    <property type="entry name" value="ALPHA-(1,3)-FUCOSYLTRANSFERASE 10"/>
    <property type="match status" value="1"/>
</dbReference>
<dbReference type="Pfam" id="PF00852">
    <property type="entry name" value="Glyco_transf_10"/>
    <property type="match status" value="1"/>
</dbReference>
<dbReference type="Gene3D" id="3.40.50.11660">
    <property type="entry name" value="Glycosyl transferase family 10, C-terminal domain"/>
    <property type="match status" value="1"/>
</dbReference>
<name>A0A1G1SSQ9_9BACT</name>
<evidence type="ECO:0000313" key="6">
    <source>
        <dbReference type="Proteomes" id="UP000176294"/>
    </source>
</evidence>
<accession>A0A1G1SSQ9</accession>
<evidence type="ECO:0000259" key="4">
    <source>
        <dbReference type="Pfam" id="PF00852"/>
    </source>
</evidence>
<dbReference type="SUPFAM" id="SSF53756">
    <property type="entry name" value="UDP-Glycosyltransferase/glycogen phosphorylase"/>
    <property type="match status" value="1"/>
</dbReference>
<dbReference type="InterPro" id="IPR055270">
    <property type="entry name" value="Glyco_tran_10_C"/>
</dbReference>
<feature type="domain" description="Fucosyltransferase C-terminal" evidence="4">
    <location>
        <begin position="244"/>
        <end position="299"/>
    </location>
</feature>